<dbReference type="GO" id="GO:0000049">
    <property type="term" value="F:tRNA binding"/>
    <property type="evidence" value="ECO:0007669"/>
    <property type="project" value="UniProtKB-KW"/>
</dbReference>
<dbReference type="GO" id="GO:0005524">
    <property type="term" value="F:ATP binding"/>
    <property type="evidence" value="ECO:0007669"/>
    <property type="project" value="UniProtKB-KW"/>
</dbReference>
<dbReference type="InterPro" id="IPR018165">
    <property type="entry name" value="Ala-tRNA-synth_IIc_core"/>
</dbReference>
<dbReference type="GO" id="GO:0002161">
    <property type="term" value="F:aminoacyl-tRNA deacylase activity"/>
    <property type="evidence" value="ECO:0007669"/>
    <property type="project" value="TreeGrafter"/>
</dbReference>
<evidence type="ECO:0000259" key="11">
    <source>
        <dbReference type="PROSITE" id="PS50860"/>
    </source>
</evidence>
<dbReference type="Pfam" id="PF01411">
    <property type="entry name" value="tRNA-synt_2c"/>
    <property type="match status" value="1"/>
</dbReference>
<keyword evidence="5" id="KW-0547">Nucleotide-binding</keyword>
<evidence type="ECO:0000256" key="10">
    <source>
        <dbReference type="ARBA" id="ARBA00032577"/>
    </source>
</evidence>
<keyword evidence="6" id="KW-0067">ATP-binding</keyword>
<dbReference type="PANTHER" id="PTHR11777">
    <property type="entry name" value="ALANYL-TRNA SYNTHETASE"/>
    <property type="match status" value="1"/>
</dbReference>
<keyword evidence="9" id="KW-0030">Aminoacyl-tRNA synthetase</keyword>
<dbReference type="SUPFAM" id="SSF50447">
    <property type="entry name" value="Translation proteins"/>
    <property type="match status" value="1"/>
</dbReference>
<gene>
    <name evidence="12" type="ORF">ACD_80C00146G0011</name>
</gene>
<dbReference type="GO" id="GO:0005829">
    <property type="term" value="C:cytosol"/>
    <property type="evidence" value="ECO:0007669"/>
    <property type="project" value="TreeGrafter"/>
</dbReference>
<dbReference type="PROSITE" id="PS50860">
    <property type="entry name" value="AA_TRNA_LIGASE_II_ALA"/>
    <property type="match status" value="1"/>
</dbReference>
<evidence type="ECO:0000256" key="8">
    <source>
        <dbReference type="ARBA" id="ARBA00022917"/>
    </source>
</evidence>
<dbReference type="EC" id="6.1.1.7" evidence="2"/>
<evidence type="ECO:0000256" key="7">
    <source>
        <dbReference type="ARBA" id="ARBA00022884"/>
    </source>
</evidence>
<dbReference type="InterPro" id="IPR018164">
    <property type="entry name" value="Ala-tRNA-synth_IIc_N"/>
</dbReference>
<dbReference type="SUPFAM" id="SSF55681">
    <property type="entry name" value="Class II aaRS and biotin synthetases"/>
    <property type="match status" value="1"/>
</dbReference>
<dbReference type="PANTHER" id="PTHR11777:SF9">
    <property type="entry name" value="ALANINE--TRNA LIGASE, CYTOPLASMIC"/>
    <property type="match status" value="1"/>
</dbReference>
<dbReference type="GO" id="GO:0006419">
    <property type="term" value="P:alanyl-tRNA aminoacylation"/>
    <property type="evidence" value="ECO:0007669"/>
    <property type="project" value="InterPro"/>
</dbReference>
<keyword evidence="3" id="KW-0820">tRNA-binding</keyword>
<dbReference type="CDD" id="cd00673">
    <property type="entry name" value="AlaRS_core"/>
    <property type="match status" value="1"/>
</dbReference>
<keyword evidence="7" id="KW-0694">RNA-binding</keyword>
<dbReference type="SUPFAM" id="SSF101353">
    <property type="entry name" value="Putative anticodon-binding domain of alanyl-tRNA synthetase (AlaRS)"/>
    <property type="match status" value="1"/>
</dbReference>
<dbReference type="PRINTS" id="PR00980">
    <property type="entry name" value="TRNASYNTHALA"/>
</dbReference>
<dbReference type="EMBL" id="AMFJ01036153">
    <property type="protein sequence ID" value="EKD24856.1"/>
    <property type="molecule type" value="Genomic_DNA"/>
</dbReference>
<dbReference type="InterPro" id="IPR009000">
    <property type="entry name" value="Transl_B-barrel_sf"/>
</dbReference>
<evidence type="ECO:0000256" key="2">
    <source>
        <dbReference type="ARBA" id="ARBA00013168"/>
    </source>
</evidence>
<comment type="caution">
    <text evidence="12">The sequence shown here is derived from an EMBL/GenBank/DDBJ whole genome shotgun (WGS) entry which is preliminary data.</text>
</comment>
<feature type="domain" description="Alanyl-transfer RNA synthetases family profile" evidence="11">
    <location>
        <begin position="4"/>
        <end position="526"/>
    </location>
</feature>
<sequence length="526" mass="61368">MEKISAKLLRNHRNNFRLSKQHIYLPETSLVGGKESTAMFTIAGMQQLIPYLSGKEHELGKRLFNIQKCVRTVDIDEVGDASHLTCFEMMGNRSLGSYFKKEAVQRSWEFLVDVLGFDVKKLAVTVFEWDKDAPRDEETAWYWKDIGMPEDRIAYMWADNNRRSPGPVGPCGPDTEIFYRVGKSKFPPKGSNPKTDDPNRLEIWNNVFMEFYRDDTGKLTKLKNQNVDTGMWFERMAKVLQEKETVFDTDIFAPLLALIERTLDITYKGNERRCRIIADHIRTAFFLISHDIIPSNEWRGYVLRRLIRRMYYNFMLLKPVSEEVFDTFITTIVTFVDALMETKADTKEISIVLIKEAHQFQKTITHGQKLLNELITSSTKKTISGKDIFKLYDTFGFPLELTKEIVEEEWLSLDLQWFEKEMEAQQARSRAWSKDMFKQWIDRASHLQWITPTNFVGYDTLEADGMKLLKDFEIQWQRILVFDSTPFYAESGGQIWDRGAVVLNDGTEVNVVQVQKYNGIFLHFVG</sequence>
<evidence type="ECO:0000256" key="6">
    <source>
        <dbReference type="ARBA" id="ARBA00022840"/>
    </source>
</evidence>
<evidence type="ECO:0000256" key="5">
    <source>
        <dbReference type="ARBA" id="ARBA00022741"/>
    </source>
</evidence>
<comment type="similarity">
    <text evidence="1">Belongs to the class-II aminoacyl-tRNA synthetase family.</text>
</comment>
<evidence type="ECO:0000313" key="12">
    <source>
        <dbReference type="EMBL" id="EKD24856.1"/>
    </source>
</evidence>
<name>K1XHX3_9BACT</name>
<keyword evidence="4" id="KW-0436">Ligase</keyword>
<evidence type="ECO:0000256" key="3">
    <source>
        <dbReference type="ARBA" id="ARBA00022555"/>
    </source>
</evidence>
<dbReference type="Gene3D" id="2.40.30.130">
    <property type="match status" value="1"/>
</dbReference>
<evidence type="ECO:0000256" key="4">
    <source>
        <dbReference type="ARBA" id="ARBA00022598"/>
    </source>
</evidence>
<organism evidence="12">
    <name type="scientific">uncultured bacterium</name>
    <name type="common">gcode 4</name>
    <dbReference type="NCBI Taxonomy" id="1234023"/>
    <lineage>
        <taxon>Bacteria</taxon>
        <taxon>environmental samples</taxon>
    </lineage>
</organism>
<dbReference type="InterPro" id="IPR018162">
    <property type="entry name" value="Ala-tRNA-ligase_IIc_anticod-bd"/>
</dbReference>
<proteinExistence type="inferred from homology"/>
<evidence type="ECO:0000256" key="9">
    <source>
        <dbReference type="ARBA" id="ARBA00023146"/>
    </source>
</evidence>
<keyword evidence="8" id="KW-0648">Protein biosynthesis</keyword>
<dbReference type="Gene3D" id="3.30.930.10">
    <property type="entry name" value="Bira Bifunctional Protein, Domain 2"/>
    <property type="match status" value="1"/>
</dbReference>
<accession>K1XHX3</accession>
<protein>
    <recommendedName>
        <fullName evidence="2">alanine--tRNA ligase</fullName>
        <ecNumber evidence="2">6.1.1.7</ecNumber>
    </recommendedName>
    <alternativeName>
        <fullName evidence="10">Alanyl-tRNA synthetase</fullName>
    </alternativeName>
</protein>
<dbReference type="GO" id="GO:0004813">
    <property type="term" value="F:alanine-tRNA ligase activity"/>
    <property type="evidence" value="ECO:0007669"/>
    <property type="project" value="UniProtKB-EC"/>
</dbReference>
<dbReference type="InterPro" id="IPR045864">
    <property type="entry name" value="aa-tRNA-synth_II/BPL/LPL"/>
</dbReference>
<evidence type="ECO:0000256" key="1">
    <source>
        <dbReference type="ARBA" id="ARBA00008226"/>
    </source>
</evidence>
<dbReference type="InterPro" id="IPR002318">
    <property type="entry name" value="Ala-tRNA-lgiase_IIc"/>
</dbReference>
<dbReference type="AlphaFoldDB" id="K1XHX3"/>
<dbReference type="InterPro" id="IPR050058">
    <property type="entry name" value="Ala-tRNA_ligase"/>
</dbReference>
<reference evidence="12" key="1">
    <citation type="journal article" date="2012" name="Science">
        <title>Fermentation, hydrogen, and sulfur metabolism in multiple uncultivated bacterial phyla.</title>
        <authorList>
            <person name="Wrighton K.C."/>
            <person name="Thomas B.C."/>
            <person name="Sharon I."/>
            <person name="Miller C.S."/>
            <person name="Castelle C.J."/>
            <person name="VerBerkmoes N.C."/>
            <person name="Wilkins M.J."/>
            <person name="Hettich R.L."/>
            <person name="Lipton M.S."/>
            <person name="Williams K.H."/>
            <person name="Long P.E."/>
            <person name="Banfield J.F."/>
        </authorList>
    </citation>
    <scope>NUCLEOTIDE SEQUENCE [LARGE SCALE GENOMIC DNA]</scope>
</reference>